<dbReference type="CDD" id="cd04301">
    <property type="entry name" value="NAT_SF"/>
    <property type="match status" value="1"/>
</dbReference>
<sequence>MTPPQLHLPTIKVSDIEILADWDFENVKAIGDSIPGFRSSSTFLTTLRSNLHLASDLSPLNSLVSTPTTPAFAISHLTQPSSLSITTTPSKKSLLRLDPKPEPILSTALAPPGAPEDRSAALRLIADSVVQQRQLAAKEVVLHPATLTVIVLIIAFLAQFCGWRPLFTAVTGLAVAALAAIYWITIDYATLAERINWDWLGGYTPPSTPTGERGSGLKKQSKCDDPVVLVSRWGEKVVGALVMKVVKRERKAYVRAWTVDSSCRGKGIGVGLLEEGVRVAWGKGARAFEFEKGHASKSSAFCLIPV</sequence>
<gene>
    <name evidence="3" type="ORF">IMSHALPRED_003734</name>
</gene>
<evidence type="ECO:0000256" key="1">
    <source>
        <dbReference type="SAM" id="Phobius"/>
    </source>
</evidence>
<dbReference type="InterPro" id="IPR000182">
    <property type="entry name" value="GNAT_dom"/>
</dbReference>
<feature type="domain" description="N-acetyltransferase" evidence="2">
    <location>
        <begin position="220"/>
        <end position="289"/>
    </location>
</feature>
<evidence type="ECO:0000313" key="4">
    <source>
        <dbReference type="Proteomes" id="UP000664534"/>
    </source>
</evidence>
<comment type="caution">
    <text evidence="3">The sequence shown here is derived from an EMBL/GenBank/DDBJ whole genome shotgun (WGS) entry which is preliminary data.</text>
</comment>
<keyword evidence="4" id="KW-1185">Reference proteome</keyword>
<keyword evidence="1" id="KW-0472">Membrane</keyword>
<dbReference type="AlphaFoldDB" id="A0A8H3IEF1"/>
<dbReference type="OrthoDB" id="5343688at2759"/>
<keyword evidence="1" id="KW-0812">Transmembrane</keyword>
<organism evidence="3 4">
    <name type="scientific">Imshaugia aleurites</name>
    <dbReference type="NCBI Taxonomy" id="172621"/>
    <lineage>
        <taxon>Eukaryota</taxon>
        <taxon>Fungi</taxon>
        <taxon>Dikarya</taxon>
        <taxon>Ascomycota</taxon>
        <taxon>Pezizomycotina</taxon>
        <taxon>Lecanoromycetes</taxon>
        <taxon>OSLEUM clade</taxon>
        <taxon>Lecanoromycetidae</taxon>
        <taxon>Lecanorales</taxon>
        <taxon>Lecanorineae</taxon>
        <taxon>Parmeliaceae</taxon>
        <taxon>Imshaugia</taxon>
    </lineage>
</organism>
<dbReference type="Proteomes" id="UP000664534">
    <property type="component" value="Unassembled WGS sequence"/>
</dbReference>
<dbReference type="Pfam" id="PF00583">
    <property type="entry name" value="Acetyltransf_1"/>
    <property type="match status" value="1"/>
</dbReference>
<evidence type="ECO:0000313" key="3">
    <source>
        <dbReference type="EMBL" id="CAF9917740.1"/>
    </source>
</evidence>
<feature type="transmembrane region" description="Helical" evidence="1">
    <location>
        <begin position="166"/>
        <end position="185"/>
    </location>
</feature>
<accession>A0A8H3IEF1</accession>
<reference evidence="3" key="1">
    <citation type="submission" date="2021-03" db="EMBL/GenBank/DDBJ databases">
        <authorList>
            <person name="Tagirdzhanova G."/>
        </authorList>
    </citation>
    <scope>NUCLEOTIDE SEQUENCE</scope>
</reference>
<feature type="transmembrane region" description="Helical" evidence="1">
    <location>
        <begin position="140"/>
        <end position="160"/>
    </location>
</feature>
<dbReference type="Gene3D" id="3.40.630.30">
    <property type="match status" value="1"/>
</dbReference>
<dbReference type="SUPFAM" id="SSF55729">
    <property type="entry name" value="Acyl-CoA N-acyltransferases (Nat)"/>
    <property type="match status" value="1"/>
</dbReference>
<proteinExistence type="predicted"/>
<dbReference type="GO" id="GO:0016747">
    <property type="term" value="F:acyltransferase activity, transferring groups other than amino-acyl groups"/>
    <property type="evidence" value="ECO:0007669"/>
    <property type="project" value="InterPro"/>
</dbReference>
<dbReference type="EMBL" id="CAJPDT010000019">
    <property type="protein sequence ID" value="CAF9917740.1"/>
    <property type="molecule type" value="Genomic_DNA"/>
</dbReference>
<keyword evidence="1" id="KW-1133">Transmembrane helix</keyword>
<protein>
    <recommendedName>
        <fullName evidence="2">N-acetyltransferase domain-containing protein</fullName>
    </recommendedName>
</protein>
<evidence type="ECO:0000259" key="2">
    <source>
        <dbReference type="Pfam" id="PF00583"/>
    </source>
</evidence>
<dbReference type="InterPro" id="IPR016181">
    <property type="entry name" value="Acyl_CoA_acyltransferase"/>
</dbReference>
<name>A0A8H3IEF1_9LECA</name>